<gene>
    <name evidence="2" type="ORF">EJ02DRAFT_514428</name>
</gene>
<keyword evidence="3" id="KW-1185">Reference proteome</keyword>
<sequence>MNLVLLLHPRESSRCTVKETMKFRSTSMKEYSLSRQRRDFENALPSPPVNKHPHAQIPSQYKTQHQSSLLSRLPGEVRFLIWTYALGNQKFHIIPKYRRFGHAVCDADYWQQWNTERPSLQASSWMYTYGSLPTTKKLADYNICDLLVACSQM</sequence>
<evidence type="ECO:0000313" key="3">
    <source>
        <dbReference type="Proteomes" id="UP000800038"/>
    </source>
</evidence>
<dbReference type="Pfam" id="PF24864">
    <property type="entry name" value="DUF7730"/>
    <property type="match status" value="1"/>
</dbReference>
<organism evidence="2 3">
    <name type="scientific">Clathrospora elynae</name>
    <dbReference type="NCBI Taxonomy" id="706981"/>
    <lineage>
        <taxon>Eukaryota</taxon>
        <taxon>Fungi</taxon>
        <taxon>Dikarya</taxon>
        <taxon>Ascomycota</taxon>
        <taxon>Pezizomycotina</taxon>
        <taxon>Dothideomycetes</taxon>
        <taxon>Pleosporomycetidae</taxon>
        <taxon>Pleosporales</taxon>
        <taxon>Diademaceae</taxon>
        <taxon>Clathrospora</taxon>
    </lineage>
</organism>
<reference evidence="2" key="1">
    <citation type="journal article" date="2020" name="Stud. Mycol.">
        <title>101 Dothideomycetes genomes: a test case for predicting lifestyles and emergence of pathogens.</title>
        <authorList>
            <person name="Haridas S."/>
            <person name="Albert R."/>
            <person name="Binder M."/>
            <person name="Bloem J."/>
            <person name="Labutti K."/>
            <person name="Salamov A."/>
            <person name="Andreopoulos B."/>
            <person name="Baker S."/>
            <person name="Barry K."/>
            <person name="Bills G."/>
            <person name="Bluhm B."/>
            <person name="Cannon C."/>
            <person name="Castanera R."/>
            <person name="Culley D."/>
            <person name="Daum C."/>
            <person name="Ezra D."/>
            <person name="Gonzalez J."/>
            <person name="Henrissat B."/>
            <person name="Kuo A."/>
            <person name="Liang C."/>
            <person name="Lipzen A."/>
            <person name="Lutzoni F."/>
            <person name="Magnuson J."/>
            <person name="Mondo S."/>
            <person name="Nolan M."/>
            <person name="Ohm R."/>
            <person name="Pangilinan J."/>
            <person name="Park H.-J."/>
            <person name="Ramirez L."/>
            <person name="Alfaro M."/>
            <person name="Sun H."/>
            <person name="Tritt A."/>
            <person name="Yoshinaga Y."/>
            <person name="Zwiers L.-H."/>
            <person name="Turgeon B."/>
            <person name="Goodwin S."/>
            <person name="Spatafora J."/>
            <person name="Crous P."/>
            <person name="Grigoriev I."/>
        </authorList>
    </citation>
    <scope>NUCLEOTIDE SEQUENCE</scope>
    <source>
        <strain evidence="2">CBS 161.51</strain>
    </source>
</reference>
<name>A0A6A5SFP2_9PLEO</name>
<feature type="domain" description="DUF7730" evidence="1">
    <location>
        <begin position="63"/>
        <end position="153"/>
    </location>
</feature>
<evidence type="ECO:0000259" key="1">
    <source>
        <dbReference type="Pfam" id="PF24864"/>
    </source>
</evidence>
<dbReference type="AlphaFoldDB" id="A0A6A5SFP2"/>
<evidence type="ECO:0000313" key="2">
    <source>
        <dbReference type="EMBL" id="KAF1938560.1"/>
    </source>
</evidence>
<proteinExistence type="predicted"/>
<dbReference type="InterPro" id="IPR056632">
    <property type="entry name" value="DUF7730"/>
</dbReference>
<protein>
    <recommendedName>
        <fullName evidence="1">DUF7730 domain-containing protein</fullName>
    </recommendedName>
</protein>
<dbReference type="EMBL" id="ML976101">
    <property type="protein sequence ID" value="KAF1938560.1"/>
    <property type="molecule type" value="Genomic_DNA"/>
</dbReference>
<dbReference type="Proteomes" id="UP000800038">
    <property type="component" value="Unassembled WGS sequence"/>
</dbReference>
<accession>A0A6A5SFP2</accession>
<dbReference type="OrthoDB" id="4757095at2759"/>